<evidence type="ECO:0000313" key="3">
    <source>
        <dbReference type="Proteomes" id="UP000499080"/>
    </source>
</evidence>
<keyword evidence="3" id="KW-1185">Reference proteome</keyword>
<name>A0A4Y2I949_ARAVE</name>
<dbReference type="Proteomes" id="UP000499080">
    <property type="component" value="Unassembled WGS sequence"/>
</dbReference>
<evidence type="ECO:0000256" key="1">
    <source>
        <dbReference type="SAM" id="MobiDB-lite"/>
    </source>
</evidence>
<comment type="caution">
    <text evidence="2">The sequence shown here is derived from an EMBL/GenBank/DDBJ whole genome shotgun (WGS) entry which is preliminary data.</text>
</comment>
<feature type="compositionally biased region" description="Basic and acidic residues" evidence="1">
    <location>
        <begin position="79"/>
        <end position="89"/>
    </location>
</feature>
<protein>
    <submittedName>
        <fullName evidence="2">Uncharacterized protein</fullName>
    </submittedName>
</protein>
<gene>
    <name evidence="2" type="ORF">AVEN_57820_1</name>
</gene>
<feature type="compositionally biased region" description="Low complexity" evidence="1">
    <location>
        <begin position="91"/>
        <end position="107"/>
    </location>
</feature>
<sequence length="107" mass="12476">MEDFPKELKRNRDIFRQREKELEISLDNLFDIAHADAFQLIKIEEDKSIFIETEIAGRSRLGGIDRKLSEKEEKVLEKKEIEEKRREKNNSLASTSSAVSYVSSSDE</sequence>
<dbReference type="AlphaFoldDB" id="A0A4Y2I949"/>
<reference evidence="2 3" key="1">
    <citation type="journal article" date="2019" name="Sci. Rep.">
        <title>Orb-weaving spider Araneus ventricosus genome elucidates the spidroin gene catalogue.</title>
        <authorList>
            <person name="Kono N."/>
            <person name="Nakamura H."/>
            <person name="Ohtoshi R."/>
            <person name="Moran D.A.P."/>
            <person name="Shinohara A."/>
            <person name="Yoshida Y."/>
            <person name="Fujiwara M."/>
            <person name="Mori M."/>
            <person name="Tomita M."/>
            <person name="Arakawa K."/>
        </authorList>
    </citation>
    <scope>NUCLEOTIDE SEQUENCE [LARGE SCALE GENOMIC DNA]</scope>
</reference>
<proteinExistence type="predicted"/>
<feature type="region of interest" description="Disordered" evidence="1">
    <location>
        <begin position="79"/>
        <end position="107"/>
    </location>
</feature>
<dbReference type="OrthoDB" id="8044640at2759"/>
<accession>A0A4Y2I949</accession>
<organism evidence="2 3">
    <name type="scientific">Araneus ventricosus</name>
    <name type="common">Orbweaver spider</name>
    <name type="synonym">Epeira ventricosa</name>
    <dbReference type="NCBI Taxonomy" id="182803"/>
    <lineage>
        <taxon>Eukaryota</taxon>
        <taxon>Metazoa</taxon>
        <taxon>Ecdysozoa</taxon>
        <taxon>Arthropoda</taxon>
        <taxon>Chelicerata</taxon>
        <taxon>Arachnida</taxon>
        <taxon>Araneae</taxon>
        <taxon>Araneomorphae</taxon>
        <taxon>Entelegynae</taxon>
        <taxon>Araneoidea</taxon>
        <taxon>Araneidae</taxon>
        <taxon>Araneus</taxon>
    </lineage>
</organism>
<dbReference type="EMBL" id="BGPR01002470">
    <property type="protein sequence ID" value="GBM74020.1"/>
    <property type="molecule type" value="Genomic_DNA"/>
</dbReference>
<evidence type="ECO:0000313" key="2">
    <source>
        <dbReference type="EMBL" id="GBM74020.1"/>
    </source>
</evidence>